<organism evidence="2 3">
    <name type="scientific">Methylobacterium fujisawaense</name>
    <dbReference type="NCBI Taxonomy" id="107400"/>
    <lineage>
        <taxon>Bacteria</taxon>
        <taxon>Pseudomonadati</taxon>
        <taxon>Pseudomonadota</taxon>
        <taxon>Alphaproteobacteria</taxon>
        <taxon>Hyphomicrobiales</taxon>
        <taxon>Methylobacteriaceae</taxon>
        <taxon>Methylobacterium</taxon>
    </lineage>
</organism>
<protein>
    <submittedName>
        <fullName evidence="2">N6-adenosine-specific RNA methylase IME4</fullName>
    </submittedName>
</protein>
<dbReference type="SUPFAM" id="SSF53335">
    <property type="entry name" value="S-adenosyl-L-methionine-dependent methyltransferases"/>
    <property type="match status" value="1"/>
</dbReference>
<sequence length="210" mass="23411">MAEEPSVGPCDEGALNFAGLPRSHFQAVVIDPPWRFSGGTRSRPQHYRRMSLAEVQALPVRGLLHPDGGRVFLWITAPLLHRIPEIAKAWKLRYSSAIPWIKLWPSETGLLVDASSISRGTGFEVIGAAEYVAILKAGRPHSIKGRPFSGVWIEPRRDHSRKPPNLHREIEARIPGPYLELFARESRRGWCAWGDEATKFNPAPTLAAAE</sequence>
<dbReference type="PROSITE" id="PS00092">
    <property type="entry name" value="N6_MTASE"/>
    <property type="match status" value="1"/>
</dbReference>
<dbReference type="GeneID" id="96604986"/>
<dbReference type="InterPro" id="IPR002052">
    <property type="entry name" value="DNA_methylase_N6_adenine_CS"/>
</dbReference>
<dbReference type="InterPro" id="IPR029063">
    <property type="entry name" value="SAM-dependent_MTases_sf"/>
</dbReference>
<name>A0ABR6DCT8_9HYPH</name>
<dbReference type="PANTHER" id="PTHR12829">
    <property type="entry name" value="N6-ADENOSINE-METHYLTRANSFERASE"/>
    <property type="match status" value="1"/>
</dbReference>
<dbReference type="Pfam" id="PF05063">
    <property type="entry name" value="MT-A70"/>
    <property type="match status" value="1"/>
</dbReference>
<comment type="caution">
    <text evidence="2">The sequence shown here is derived from an EMBL/GenBank/DDBJ whole genome shotgun (WGS) entry which is preliminary data.</text>
</comment>
<dbReference type="InterPro" id="IPR007757">
    <property type="entry name" value="MT-A70-like"/>
</dbReference>
<dbReference type="GO" id="GO:0008168">
    <property type="term" value="F:methyltransferase activity"/>
    <property type="evidence" value="ECO:0007669"/>
    <property type="project" value="UniProtKB-KW"/>
</dbReference>
<keyword evidence="2" id="KW-0808">Transferase</keyword>
<dbReference type="GO" id="GO:0032259">
    <property type="term" value="P:methylation"/>
    <property type="evidence" value="ECO:0007669"/>
    <property type="project" value="UniProtKB-KW"/>
</dbReference>
<evidence type="ECO:0000313" key="2">
    <source>
        <dbReference type="EMBL" id="MBA9063913.1"/>
    </source>
</evidence>
<gene>
    <name evidence="2" type="ORF">GGQ91_003314</name>
</gene>
<reference evidence="2 3" key="1">
    <citation type="submission" date="2020-08" db="EMBL/GenBank/DDBJ databases">
        <title>Genomic Encyclopedia of Type Strains, Phase IV (KMG-IV): sequencing the most valuable type-strain genomes for metagenomic binning, comparative biology and taxonomic classification.</title>
        <authorList>
            <person name="Goeker M."/>
        </authorList>
    </citation>
    <scope>NUCLEOTIDE SEQUENCE [LARGE SCALE GENOMIC DNA]</scope>
    <source>
        <strain evidence="2 3">DSM 5686</strain>
    </source>
</reference>
<keyword evidence="3" id="KW-1185">Reference proteome</keyword>
<dbReference type="RefSeq" id="WP_182592412.1">
    <property type="nucleotide sequence ID" value="NZ_JACJIM010000005.1"/>
</dbReference>
<comment type="similarity">
    <text evidence="1">Belongs to the MT-A70-like family.</text>
</comment>
<dbReference type="PANTHER" id="PTHR12829:SF4">
    <property type="entry name" value="N(6)-ADENINE-SPECIFIC METHYLTRANSFERASE METTL4"/>
    <property type="match status" value="1"/>
</dbReference>
<dbReference type="EMBL" id="JACJIM010000005">
    <property type="protein sequence ID" value="MBA9063913.1"/>
    <property type="molecule type" value="Genomic_DNA"/>
</dbReference>
<dbReference type="Proteomes" id="UP000565455">
    <property type="component" value="Unassembled WGS sequence"/>
</dbReference>
<evidence type="ECO:0000313" key="3">
    <source>
        <dbReference type="Proteomes" id="UP000565455"/>
    </source>
</evidence>
<accession>A0ABR6DCT8</accession>
<keyword evidence="2" id="KW-0489">Methyltransferase</keyword>
<proteinExistence type="inferred from homology"/>
<evidence type="ECO:0000256" key="1">
    <source>
        <dbReference type="PROSITE-ProRule" id="PRU00489"/>
    </source>
</evidence>
<dbReference type="PROSITE" id="PS51143">
    <property type="entry name" value="MT_A70"/>
    <property type="match status" value="1"/>
</dbReference>